<accession>A0A4Z2C0W7</accession>
<dbReference type="AlphaFoldDB" id="A0A4Z2C0W7"/>
<evidence type="ECO:0000256" key="1">
    <source>
        <dbReference type="SAM" id="MobiDB-lite"/>
    </source>
</evidence>
<dbReference type="PROSITE" id="PS00028">
    <property type="entry name" value="ZINC_FINGER_C2H2_1"/>
    <property type="match status" value="1"/>
</dbReference>
<name>A0A4Z2C0W7_9TELE</name>
<dbReference type="InterPro" id="IPR013087">
    <property type="entry name" value="Znf_C2H2_type"/>
</dbReference>
<protein>
    <recommendedName>
        <fullName evidence="2">C2H2-type domain-containing protein</fullName>
    </recommendedName>
</protein>
<evidence type="ECO:0000259" key="2">
    <source>
        <dbReference type="PROSITE" id="PS00028"/>
    </source>
</evidence>
<proteinExistence type="predicted"/>
<feature type="compositionally biased region" description="Polar residues" evidence="1">
    <location>
        <begin position="105"/>
        <end position="114"/>
    </location>
</feature>
<evidence type="ECO:0000313" key="3">
    <source>
        <dbReference type="EMBL" id="TNM97638.1"/>
    </source>
</evidence>
<sequence length="204" mass="21936">MPVGVGRKQLMGNSWLFSPHKVSDVAEMLAVKHGYRDISPVTLEVLGGVVSASLYCGEVEGLPAGLVDSFLAELYRCKVCQFTCSPKASIVSHLQLRHHRPAAATLSSPGSNCTDKVGGAKDGDTPGGAVPYQLDLNEEAKPSDEDEDFLLYDMLDNMSPPSCDISSEGGLQVAHTCEVTHRPPHTYLTSYAFLSDLDRNPTVN</sequence>
<organism evidence="3 4">
    <name type="scientific">Takifugu bimaculatus</name>
    <dbReference type="NCBI Taxonomy" id="433685"/>
    <lineage>
        <taxon>Eukaryota</taxon>
        <taxon>Metazoa</taxon>
        <taxon>Chordata</taxon>
        <taxon>Craniata</taxon>
        <taxon>Vertebrata</taxon>
        <taxon>Euteleostomi</taxon>
        <taxon>Actinopterygii</taxon>
        <taxon>Neopterygii</taxon>
        <taxon>Teleostei</taxon>
        <taxon>Neoteleostei</taxon>
        <taxon>Acanthomorphata</taxon>
        <taxon>Eupercaria</taxon>
        <taxon>Tetraodontiformes</taxon>
        <taxon>Tetradontoidea</taxon>
        <taxon>Tetraodontidae</taxon>
        <taxon>Takifugu</taxon>
    </lineage>
</organism>
<comment type="caution">
    <text evidence="3">The sequence shown here is derived from an EMBL/GenBank/DDBJ whole genome shotgun (WGS) entry which is preliminary data.</text>
</comment>
<reference evidence="3 4" key="1">
    <citation type="submission" date="2019-04" db="EMBL/GenBank/DDBJ databases">
        <title>The sequence and de novo assembly of Takifugu bimaculatus genome using PacBio and Hi-C technologies.</title>
        <authorList>
            <person name="Xu P."/>
            <person name="Liu B."/>
            <person name="Zhou Z."/>
        </authorList>
    </citation>
    <scope>NUCLEOTIDE SEQUENCE [LARGE SCALE GENOMIC DNA]</scope>
    <source>
        <strain evidence="3">TB-2018</strain>
        <tissue evidence="3">Muscle</tissue>
    </source>
</reference>
<dbReference type="EMBL" id="SWLE01000007">
    <property type="protein sequence ID" value="TNM97638.1"/>
    <property type="molecule type" value="Genomic_DNA"/>
</dbReference>
<gene>
    <name evidence="3" type="ORF">fugu_013884</name>
</gene>
<keyword evidence="4" id="KW-1185">Reference proteome</keyword>
<evidence type="ECO:0000313" key="4">
    <source>
        <dbReference type="Proteomes" id="UP000516260"/>
    </source>
</evidence>
<feature type="domain" description="C2H2-type" evidence="2">
    <location>
        <begin position="77"/>
        <end position="99"/>
    </location>
</feature>
<dbReference type="Proteomes" id="UP000516260">
    <property type="component" value="Chromosome 15"/>
</dbReference>
<feature type="region of interest" description="Disordered" evidence="1">
    <location>
        <begin position="105"/>
        <end position="129"/>
    </location>
</feature>